<evidence type="ECO:0000256" key="7">
    <source>
        <dbReference type="ARBA" id="ARBA00023163"/>
    </source>
</evidence>
<feature type="domain" description="NR LBD" evidence="13">
    <location>
        <begin position="244"/>
        <end position="472"/>
    </location>
</feature>
<dbReference type="InterPro" id="IPR000536">
    <property type="entry name" value="Nucl_hrmn_rcpt_lig-bd"/>
</dbReference>
<reference evidence="14 15" key="1">
    <citation type="journal article" date="2016" name="Nat. Commun.">
        <title>Extremotolerant tardigrade genome and improved radiotolerance of human cultured cells by tardigrade-unique protein.</title>
        <authorList>
            <person name="Hashimoto T."/>
            <person name="Horikawa D.D."/>
            <person name="Saito Y."/>
            <person name="Kuwahara H."/>
            <person name="Kozuka-Hata H."/>
            <person name="Shin-I T."/>
            <person name="Minakuchi Y."/>
            <person name="Ohishi K."/>
            <person name="Motoyama A."/>
            <person name="Aizu T."/>
            <person name="Enomoto A."/>
            <person name="Kondo K."/>
            <person name="Tanaka S."/>
            <person name="Hara Y."/>
            <person name="Koshikawa S."/>
            <person name="Sagara H."/>
            <person name="Miura T."/>
            <person name="Yokobori S."/>
            <person name="Miyagawa K."/>
            <person name="Suzuki Y."/>
            <person name="Kubo T."/>
            <person name="Oyama M."/>
            <person name="Kohara Y."/>
            <person name="Fujiyama A."/>
            <person name="Arakawa K."/>
            <person name="Katayama T."/>
            <person name="Toyoda A."/>
            <person name="Kunieda T."/>
        </authorList>
    </citation>
    <scope>NUCLEOTIDE SEQUENCE [LARGE SCALE GENOMIC DNA]</scope>
    <source>
        <strain evidence="14 15">YOKOZUNA-1</strain>
    </source>
</reference>
<dbReference type="InterPro" id="IPR003078">
    <property type="entry name" value="Retinoic_acid_rcpt"/>
</dbReference>
<dbReference type="CDD" id="cd06916">
    <property type="entry name" value="NR_DBD_like"/>
    <property type="match status" value="1"/>
</dbReference>
<name>A0A1D1USC4_RAMVA</name>
<dbReference type="GO" id="GO:0008270">
    <property type="term" value="F:zinc ion binding"/>
    <property type="evidence" value="ECO:0007669"/>
    <property type="project" value="UniProtKB-KW"/>
</dbReference>
<comment type="similarity">
    <text evidence="1 10">Belongs to the nuclear hormone receptor family.</text>
</comment>
<evidence type="ECO:0000256" key="9">
    <source>
        <dbReference type="ARBA" id="ARBA00023242"/>
    </source>
</evidence>
<dbReference type="PRINTS" id="PR00047">
    <property type="entry name" value="STROIDFINGER"/>
</dbReference>
<evidence type="ECO:0000259" key="13">
    <source>
        <dbReference type="PROSITE" id="PS51843"/>
    </source>
</evidence>
<dbReference type="STRING" id="947166.A0A1D1USC4"/>
<dbReference type="Pfam" id="PF00105">
    <property type="entry name" value="zf-C4"/>
    <property type="match status" value="1"/>
</dbReference>
<evidence type="ECO:0000256" key="3">
    <source>
        <dbReference type="ARBA" id="ARBA00022771"/>
    </source>
</evidence>
<comment type="subcellular location">
    <subcellularLocation>
        <location evidence="10">Nucleus</location>
    </subcellularLocation>
</comment>
<evidence type="ECO:0000256" key="8">
    <source>
        <dbReference type="ARBA" id="ARBA00023170"/>
    </source>
</evidence>
<dbReference type="PRINTS" id="PR01292">
    <property type="entry name" value="RETNOICACIDR"/>
</dbReference>
<dbReference type="AlphaFoldDB" id="A0A1D1USC4"/>
<feature type="compositionally biased region" description="Low complexity" evidence="11">
    <location>
        <begin position="109"/>
        <end position="123"/>
    </location>
</feature>
<dbReference type="GO" id="GO:0071376">
    <property type="term" value="P:cellular response to corticotropin-releasing hormone stimulus"/>
    <property type="evidence" value="ECO:0007669"/>
    <property type="project" value="TreeGrafter"/>
</dbReference>
<dbReference type="InterPro" id="IPR001628">
    <property type="entry name" value="Znf_hrmn_rcpt"/>
</dbReference>
<evidence type="ECO:0000256" key="2">
    <source>
        <dbReference type="ARBA" id="ARBA00022723"/>
    </source>
</evidence>
<dbReference type="PROSITE" id="PS00031">
    <property type="entry name" value="NUCLEAR_REC_DBD_1"/>
    <property type="match status" value="1"/>
</dbReference>
<evidence type="ECO:0000256" key="10">
    <source>
        <dbReference type="RuleBase" id="RU004334"/>
    </source>
</evidence>
<dbReference type="FunFam" id="3.30.50.10:FF:000030">
    <property type="entry name" value="Nuclear Hormone Receptor family"/>
    <property type="match status" value="1"/>
</dbReference>
<dbReference type="GO" id="GO:0035259">
    <property type="term" value="F:nuclear glucocorticoid receptor binding"/>
    <property type="evidence" value="ECO:0007669"/>
    <property type="project" value="TreeGrafter"/>
</dbReference>
<evidence type="ECO:0000256" key="5">
    <source>
        <dbReference type="ARBA" id="ARBA00023015"/>
    </source>
</evidence>
<dbReference type="SMART" id="SM00430">
    <property type="entry name" value="HOLI"/>
    <property type="match status" value="1"/>
</dbReference>
<dbReference type="SUPFAM" id="SSF57716">
    <property type="entry name" value="Glucocorticoid receptor-like (DNA-binding domain)"/>
    <property type="match status" value="1"/>
</dbReference>
<dbReference type="Pfam" id="PF00104">
    <property type="entry name" value="Hormone_recep"/>
    <property type="match status" value="1"/>
</dbReference>
<organism evidence="14 15">
    <name type="scientific">Ramazzottius varieornatus</name>
    <name type="common">Water bear</name>
    <name type="synonym">Tardigrade</name>
    <dbReference type="NCBI Taxonomy" id="947166"/>
    <lineage>
        <taxon>Eukaryota</taxon>
        <taxon>Metazoa</taxon>
        <taxon>Ecdysozoa</taxon>
        <taxon>Tardigrada</taxon>
        <taxon>Eutardigrada</taxon>
        <taxon>Parachela</taxon>
        <taxon>Hypsibioidea</taxon>
        <taxon>Ramazzottiidae</taxon>
        <taxon>Ramazzottius</taxon>
    </lineage>
</organism>
<dbReference type="GO" id="GO:0048384">
    <property type="term" value="P:retinoic acid receptor signaling pathway"/>
    <property type="evidence" value="ECO:0007669"/>
    <property type="project" value="InterPro"/>
</dbReference>
<keyword evidence="7 10" id="KW-0804">Transcription</keyword>
<keyword evidence="8 10" id="KW-0675">Receptor</keyword>
<feature type="region of interest" description="Disordered" evidence="11">
    <location>
        <begin position="76"/>
        <end position="138"/>
    </location>
</feature>
<feature type="compositionally biased region" description="Polar residues" evidence="11">
    <location>
        <begin position="76"/>
        <end position="96"/>
    </location>
</feature>
<proteinExistence type="inferred from homology"/>
<dbReference type="GO" id="GO:0005667">
    <property type="term" value="C:transcription regulator complex"/>
    <property type="evidence" value="ECO:0007669"/>
    <property type="project" value="TreeGrafter"/>
</dbReference>
<accession>A0A1D1USC4</accession>
<dbReference type="GO" id="GO:0000978">
    <property type="term" value="F:RNA polymerase II cis-regulatory region sequence-specific DNA binding"/>
    <property type="evidence" value="ECO:0007669"/>
    <property type="project" value="TreeGrafter"/>
</dbReference>
<dbReference type="Gene3D" id="1.10.565.10">
    <property type="entry name" value="Retinoid X Receptor"/>
    <property type="match status" value="1"/>
</dbReference>
<keyword evidence="3 10" id="KW-0863">Zinc-finger</keyword>
<feature type="domain" description="Nuclear receptor" evidence="12">
    <location>
        <begin position="145"/>
        <end position="220"/>
    </location>
</feature>
<protein>
    <submittedName>
        <fullName evidence="14">Uncharacterized protein</fullName>
    </submittedName>
</protein>
<evidence type="ECO:0000259" key="12">
    <source>
        <dbReference type="PROSITE" id="PS51030"/>
    </source>
</evidence>
<dbReference type="GO" id="GO:0005634">
    <property type="term" value="C:nucleus"/>
    <property type="evidence" value="ECO:0007669"/>
    <property type="project" value="UniProtKB-SubCell"/>
</dbReference>
<feature type="compositionally biased region" description="Polar residues" evidence="11">
    <location>
        <begin position="124"/>
        <end position="136"/>
    </location>
</feature>
<evidence type="ECO:0000256" key="4">
    <source>
        <dbReference type="ARBA" id="ARBA00022833"/>
    </source>
</evidence>
<keyword evidence="15" id="KW-1185">Reference proteome</keyword>
<evidence type="ECO:0000256" key="11">
    <source>
        <dbReference type="SAM" id="MobiDB-lite"/>
    </source>
</evidence>
<dbReference type="PROSITE" id="PS51843">
    <property type="entry name" value="NR_LBD"/>
    <property type="match status" value="1"/>
</dbReference>
<keyword evidence="6 10" id="KW-0238">DNA-binding</keyword>
<dbReference type="EMBL" id="BDGG01000002">
    <property type="protein sequence ID" value="GAU92361.1"/>
    <property type="molecule type" value="Genomic_DNA"/>
</dbReference>
<dbReference type="Gene3D" id="3.30.50.10">
    <property type="entry name" value="Erythroid Transcription Factor GATA-1, subunit A"/>
    <property type="match status" value="1"/>
</dbReference>
<dbReference type="InterPro" id="IPR035500">
    <property type="entry name" value="NHR-like_dom_sf"/>
</dbReference>
<dbReference type="PROSITE" id="PS51030">
    <property type="entry name" value="NUCLEAR_REC_DBD_2"/>
    <property type="match status" value="1"/>
</dbReference>
<evidence type="ECO:0000256" key="6">
    <source>
        <dbReference type="ARBA" id="ARBA00023125"/>
    </source>
</evidence>
<evidence type="ECO:0000313" key="15">
    <source>
        <dbReference type="Proteomes" id="UP000186922"/>
    </source>
</evidence>
<dbReference type="PANTHER" id="PTHR24085:SF9">
    <property type="match status" value="1"/>
</dbReference>
<dbReference type="GO" id="GO:0004879">
    <property type="term" value="F:nuclear receptor activity"/>
    <property type="evidence" value="ECO:0007669"/>
    <property type="project" value="InterPro"/>
</dbReference>
<comment type="caution">
    <text evidence="14">The sequence shown here is derived from an EMBL/GenBank/DDBJ whole genome shotgun (WGS) entry which is preliminary data.</text>
</comment>
<dbReference type="SUPFAM" id="SSF48508">
    <property type="entry name" value="Nuclear receptor ligand-binding domain"/>
    <property type="match status" value="1"/>
</dbReference>
<sequence>MDSSLGSFYPLQTVQYLSTYSGIQNGNMAAFSTAHQSTLKYYHQAFPVQKPLGATSNYSFPSQSAVNCTSTFSPNFSRMPSSPDQDSFGSEPTLSGSIGYHTSSRESSSRSPSTLESLPSSTTQSGDSTLSSPTTSAKRKRTYPEGRCVICNDKSSGLHYKTISCEGCKGFFRRTIQKNPTYKCHKNGNCDITMQKRTRCQYCRFQRCLAAGMSREAVRKTRERKNKGKNDYPISSILTGLPQSLSHLVDRIASAHNCTATISPNVRLDEEENMKKAAPFMDLNELSHPALTQAVEYVRKLPGYSSLTTSDQQVLLKNSCLEIMLLRICNLYDSHSDRFVLSGGVYLTRLRCIELGLEDIQEDIFRFAKILAQMRLDAACQAVLSALCFFRADCPEIEDENTIEMIQEPLLDALKLLVARLQPTQTANFSDLLLNLIDLRMVATRCKEKIQSGEQPAHEMLKDVLCSKRVFSPAPATLSYPTSPTFAGNIQTFFQVQNNGGPYGAAQYGPIMSISSAESPVQVGAGPLFNFQ</sequence>
<keyword evidence="4 10" id="KW-0862">Zinc</keyword>
<dbReference type="Proteomes" id="UP000186922">
    <property type="component" value="Unassembled WGS sequence"/>
</dbReference>
<dbReference type="PRINTS" id="PR00398">
    <property type="entry name" value="STRDHORMONER"/>
</dbReference>
<keyword evidence="2 10" id="KW-0479">Metal-binding</keyword>
<dbReference type="PANTHER" id="PTHR24085">
    <property type="entry name" value="NUCLEAR HORMONE RECEPTOR"/>
    <property type="match status" value="1"/>
</dbReference>
<evidence type="ECO:0000256" key="1">
    <source>
        <dbReference type="ARBA" id="ARBA00005993"/>
    </source>
</evidence>
<keyword evidence="5 10" id="KW-0805">Transcription regulation</keyword>
<dbReference type="InterPro" id="IPR013088">
    <property type="entry name" value="Znf_NHR/GATA"/>
</dbReference>
<dbReference type="OrthoDB" id="6081310at2759"/>
<gene>
    <name evidence="14" type="primary">RvY_04452-1</name>
    <name evidence="14" type="synonym">RvY_04452.1</name>
    <name evidence="14" type="ORF">RvY_04452</name>
</gene>
<keyword evidence="9 10" id="KW-0539">Nucleus</keyword>
<evidence type="ECO:0000313" key="14">
    <source>
        <dbReference type="EMBL" id="GAU92361.1"/>
    </source>
</evidence>
<dbReference type="InterPro" id="IPR001723">
    <property type="entry name" value="Nuclear_hrmn_rcpt"/>
</dbReference>
<dbReference type="SMART" id="SM00399">
    <property type="entry name" value="ZnF_C4"/>
    <property type="match status" value="1"/>
</dbReference>